<dbReference type="Pfam" id="PF04014">
    <property type="entry name" value="MazE_antitoxin"/>
    <property type="match status" value="1"/>
</dbReference>
<comment type="caution">
    <text evidence="2">The sequence shown here is derived from an EMBL/GenBank/DDBJ whole genome shotgun (WGS) entry which is preliminary data.</text>
</comment>
<gene>
    <name evidence="2" type="ORF">H9948_03760</name>
</gene>
<dbReference type="EMBL" id="DWYW01000080">
    <property type="protein sequence ID" value="HJA89886.1"/>
    <property type="molecule type" value="Genomic_DNA"/>
</dbReference>
<accession>A0A9D2HYE2</accession>
<sequence>MSVKIIQSSTQKSGHSVMTTLPPDVLEKLDMSAGDHIEYVIKENGVEVRKASDRGKDFLATVNAAMDDYNAALEELINR</sequence>
<proteinExistence type="predicted"/>
<organism evidence="2 3">
    <name type="scientific">Candidatus Jeotgalibaca merdavium</name>
    <dbReference type="NCBI Taxonomy" id="2838627"/>
    <lineage>
        <taxon>Bacteria</taxon>
        <taxon>Bacillati</taxon>
        <taxon>Bacillota</taxon>
        <taxon>Bacilli</taxon>
        <taxon>Lactobacillales</taxon>
        <taxon>Carnobacteriaceae</taxon>
        <taxon>Jeotgalibaca</taxon>
    </lineage>
</organism>
<evidence type="ECO:0000313" key="2">
    <source>
        <dbReference type="EMBL" id="HJA89886.1"/>
    </source>
</evidence>
<reference evidence="2" key="1">
    <citation type="journal article" date="2021" name="PeerJ">
        <title>Extensive microbial diversity within the chicken gut microbiome revealed by metagenomics and culture.</title>
        <authorList>
            <person name="Gilroy R."/>
            <person name="Ravi A."/>
            <person name="Getino M."/>
            <person name="Pursley I."/>
            <person name="Horton D.L."/>
            <person name="Alikhan N.F."/>
            <person name="Baker D."/>
            <person name="Gharbi K."/>
            <person name="Hall N."/>
            <person name="Watson M."/>
            <person name="Adriaenssens E.M."/>
            <person name="Foster-Nyarko E."/>
            <person name="Jarju S."/>
            <person name="Secka A."/>
            <person name="Antonio M."/>
            <person name="Oren A."/>
            <person name="Chaudhuri R.R."/>
            <person name="La Ragione R."/>
            <person name="Hildebrand F."/>
            <person name="Pallen M.J."/>
        </authorList>
    </citation>
    <scope>NUCLEOTIDE SEQUENCE</scope>
    <source>
        <strain evidence="2">CHK171-505</strain>
    </source>
</reference>
<dbReference type="AlphaFoldDB" id="A0A9D2HYE2"/>
<dbReference type="InterPro" id="IPR037914">
    <property type="entry name" value="SpoVT-AbrB_sf"/>
</dbReference>
<evidence type="ECO:0000259" key="1">
    <source>
        <dbReference type="Pfam" id="PF04014"/>
    </source>
</evidence>
<protein>
    <recommendedName>
        <fullName evidence="1">SpoVT-AbrB domain-containing protein</fullName>
    </recommendedName>
</protein>
<feature type="domain" description="SpoVT-AbrB" evidence="1">
    <location>
        <begin position="11"/>
        <end position="54"/>
    </location>
</feature>
<dbReference type="SUPFAM" id="SSF89447">
    <property type="entry name" value="AbrB/MazE/MraZ-like"/>
    <property type="match status" value="1"/>
</dbReference>
<reference evidence="2" key="2">
    <citation type="submission" date="2021-04" db="EMBL/GenBank/DDBJ databases">
        <authorList>
            <person name="Gilroy R."/>
        </authorList>
    </citation>
    <scope>NUCLEOTIDE SEQUENCE</scope>
    <source>
        <strain evidence="2">CHK171-505</strain>
    </source>
</reference>
<dbReference type="InterPro" id="IPR007159">
    <property type="entry name" value="SpoVT-AbrB_dom"/>
</dbReference>
<dbReference type="GO" id="GO:0003677">
    <property type="term" value="F:DNA binding"/>
    <property type="evidence" value="ECO:0007669"/>
    <property type="project" value="InterPro"/>
</dbReference>
<name>A0A9D2HYE2_9LACT</name>
<dbReference type="Proteomes" id="UP000886856">
    <property type="component" value="Unassembled WGS sequence"/>
</dbReference>
<evidence type="ECO:0000313" key="3">
    <source>
        <dbReference type="Proteomes" id="UP000886856"/>
    </source>
</evidence>
<dbReference type="Gene3D" id="2.10.260.10">
    <property type="match status" value="1"/>
</dbReference>